<accession>A0A371GTV6</accession>
<protein>
    <submittedName>
        <fullName evidence="1">Uncharacterized protein</fullName>
    </submittedName>
</protein>
<dbReference type="OrthoDB" id="1592968at2759"/>
<name>A0A371GTV6_MUCPR</name>
<evidence type="ECO:0000313" key="1">
    <source>
        <dbReference type="EMBL" id="RDX93974.1"/>
    </source>
</evidence>
<dbReference type="Proteomes" id="UP000257109">
    <property type="component" value="Unassembled WGS sequence"/>
</dbReference>
<gene>
    <name evidence="1" type="ORF">CR513_23695</name>
</gene>
<organism evidence="1 2">
    <name type="scientific">Mucuna pruriens</name>
    <name type="common">Velvet bean</name>
    <name type="synonym">Dolichos pruriens</name>
    <dbReference type="NCBI Taxonomy" id="157652"/>
    <lineage>
        <taxon>Eukaryota</taxon>
        <taxon>Viridiplantae</taxon>
        <taxon>Streptophyta</taxon>
        <taxon>Embryophyta</taxon>
        <taxon>Tracheophyta</taxon>
        <taxon>Spermatophyta</taxon>
        <taxon>Magnoliopsida</taxon>
        <taxon>eudicotyledons</taxon>
        <taxon>Gunneridae</taxon>
        <taxon>Pentapetalae</taxon>
        <taxon>rosids</taxon>
        <taxon>fabids</taxon>
        <taxon>Fabales</taxon>
        <taxon>Fabaceae</taxon>
        <taxon>Papilionoideae</taxon>
        <taxon>50 kb inversion clade</taxon>
        <taxon>NPAAA clade</taxon>
        <taxon>indigoferoid/millettioid clade</taxon>
        <taxon>Phaseoleae</taxon>
        <taxon>Mucuna</taxon>
    </lineage>
</organism>
<dbReference type="AlphaFoldDB" id="A0A371GTV6"/>
<comment type="caution">
    <text evidence="1">The sequence shown here is derived from an EMBL/GenBank/DDBJ whole genome shotgun (WGS) entry which is preliminary data.</text>
</comment>
<dbReference type="EMBL" id="QJKJ01004480">
    <property type="protein sequence ID" value="RDX93974.1"/>
    <property type="molecule type" value="Genomic_DNA"/>
</dbReference>
<evidence type="ECO:0000313" key="2">
    <source>
        <dbReference type="Proteomes" id="UP000257109"/>
    </source>
</evidence>
<feature type="non-terminal residue" evidence="1">
    <location>
        <position position="1"/>
    </location>
</feature>
<keyword evidence="2" id="KW-1185">Reference proteome</keyword>
<reference evidence="1" key="1">
    <citation type="submission" date="2018-05" db="EMBL/GenBank/DDBJ databases">
        <title>Draft genome of Mucuna pruriens seed.</title>
        <authorList>
            <person name="Nnadi N.E."/>
            <person name="Vos R."/>
            <person name="Hasami M.H."/>
            <person name="Devisetty U.K."/>
            <person name="Aguiy J.C."/>
        </authorList>
    </citation>
    <scope>NUCLEOTIDE SEQUENCE [LARGE SCALE GENOMIC DNA]</scope>
    <source>
        <strain evidence="1">JCA_2017</strain>
    </source>
</reference>
<sequence length="107" mass="12701">MRCNIAYNQVGQERKLQLQELEELCLEAYENFRIYKQKVKQFHDNRILRKEFQVSQKPVSFVLDETVHLLLLMCFLMINPYYEGPSSIVREVESISLMEPAISEDTL</sequence>
<proteinExistence type="predicted"/>